<feature type="compositionally biased region" description="Basic and acidic residues" evidence="1">
    <location>
        <begin position="202"/>
        <end position="211"/>
    </location>
</feature>
<name>A0A1F8B9H5_9BACT</name>
<feature type="transmembrane region" description="Helical" evidence="2">
    <location>
        <begin position="7"/>
        <end position="28"/>
    </location>
</feature>
<organism evidence="4 5">
    <name type="scientific">Candidatus Woesebacteria bacterium RIFCSPLOWO2_01_FULL_39_10b</name>
    <dbReference type="NCBI Taxonomy" id="1802517"/>
    <lineage>
        <taxon>Bacteria</taxon>
        <taxon>Candidatus Woeseibacteriota</taxon>
    </lineage>
</organism>
<dbReference type="Pfam" id="PF08308">
    <property type="entry name" value="PEGA"/>
    <property type="match status" value="1"/>
</dbReference>
<gene>
    <name evidence="4" type="ORF">A2892_03235</name>
</gene>
<dbReference type="Proteomes" id="UP000176404">
    <property type="component" value="Unassembled WGS sequence"/>
</dbReference>
<dbReference type="InterPro" id="IPR013229">
    <property type="entry name" value="PEGA"/>
</dbReference>
<dbReference type="Gene3D" id="2.30.30.40">
    <property type="entry name" value="SH3 Domains"/>
    <property type="match status" value="1"/>
</dbReference>
<keyword evidence="2" id="KW-1133">Transmembrane helix</keyword>
<accession>A0A1F8B9H5</accession>
<reference evidence="4 5" key="1">
    <citation type="journal article" date="2016" name="Nat. Commun.">
        <title>Thousands of microbial genomes shed light on interconnected biogeochemical processes in an aquifer system.</title>
        <authorList>
            <person name="Anantharaman K."/>
            <person name="Brown C.T."/>
            <person name="Hug L.A."/>
            <person name="Sharon I."/>
            <person name="Castelle C.J."/>
            <person name="Probst A.J."/>
            <person name="Thomas B.C."/>
            <person name="Singh A."/>
            <person name="Wilkins M.J."/>
            <person name="Karaoz U."/>
            <person name="Brodie E.L."/>
            <person name="Williams K.H."/>
            <person name="Hubbard S.S."/>
            <person name="Banfield J.F."/>
        </authorList>
    </citation>
    <scope>NUCLEOTIDE SEQUENCE [LARGE SCALE GENOMIC DNA]</scope>
</reference>
<feature type="region of interest" description="Disordered" evidence="1">
    <location>
        <begin position="191"/>
        <end position="211"/>
    </location>
</feature>
<feature type="compositionally biased region" description="Pro residues" evidence="1">
    <location>
        <begin position="304"/>
        <end position="313"/>
    </location>
</feature>
<feature type="domain" description="SH3b" evidence="3">
    <location>
        <begin position="212"/>
        <end position="278"/>
    </location>
</feature>
<comment type="caution">
    <text evidence="4">The sequence shown here is derived from an EMBL/GenBank/DDBJ whole genome shotgun (WGS) entry which is preliminary data.</text>
</comment>
<dbReference type="STRING" id="1802517.A2892_03235"/>
<evidence type="ECO:0000313" key="5">
    <source>
        <dbReference type="Proteomes" id="UP000176404"/>
    </source>
</evidence>
<proteinExistence type="predicted"/>
<evidence type="ECO:0000313" key="4">
    <source>
        <dbReference type="EMBL" id="OGM60329.1"/>
    </source>
</evidence>
<keyword evidence="2" id="KW-0472">Membrane</keyword>
<feature type="compositionally biased region" description="Polar residues" evidence="1">
    <location>
        <begin position="287"/>
        <end position="297"/>
    </location>
</feature>
<dbReference type="AlphaFoldDB" id="A0A1F8B9H5"/>
<dbReference type="PROSITE" id="PS51781">
    <property type="entry name" value="SH3B"/>
    <property type="match status" value="1"/>
</dbReference>
<dbReference type="Pfam" id="PF08239">
    <property type="entry name" value="SH3_3"/>
    <property type="match status" value="1"/>
</dbReference>
<evidence type="ECO:0000256" key="2">
    <source>
        <dbReference type="SAM" id="Phobius"/>
    </source>
</evidence>
<protein>
    <recommendedName>
        <fullName evidence="3">SH3b domain-containing protein</fullName>
    </recommendedName>
</protein>
<evidence type="ECO:0000256" key="1">
    <source>
        <dbReference type="SAM" id="MobiDB-lite"/>
    </source>
</evidence>
<dbReference type="EMBL" id="MGHD01000005">
    <property type="protein sequence ID" value="OGM60329.1"/>
    <property type="molecule type" value="Genomic_DNA"/>
</dbReference>
<keyword evidence="2" id="KW-0812">Transmembrane</keyword>
<sequence>MRKVRLFALVFLLIILIIGFSFFLIGYLKPKVAGIYIETNPPSSVFIEAVQVGRTPYRETRNPGEITLKLVPESFEKPLAFYETKVNLITGIETVVKRAFGELDETSSGEMISFEKEGKDEASLIVLSIPDSAQLSLDGSQRYITPHKITDILPGEHTLVLSTSGYFERYVKVKTHAGYKLTALVQLAKKEEEKEEEPAELPEEKGKKEGPKVEILSTSTGFLRVRKEPSTLGEEIAKVMPGEIYDLLAIDERTGWFKIAYEQGKEGWISNQYARKVEEEEAKDKISTPSATPTSKLKISVTPTPTPKPTTTP</sequence>
<dbReference type="InterPro" id="IPR003646">
    <property type="entry name" value="SH3-like_bac-type"/>
</dbReference>
<evidence type="ECO:0000259" key="3">
    <source>
        <dbReference type="PROSITE" id="PS51781"/>
    </source>
</evidence>
<dbReference type="SMART" id="SM00287">
    <property type="entry name" value="SH3b"/>
    <property type="match status" value="1"/>
</dbReference>
<feature type="region of interest" description="Disordered" evidence="1">
    <location>
        <begin position="278"/>
        <end position="313"/>
    </location>
</feature>